<feature type="non-terminal residue" evidence="2">
    <location>
        <position position="1"/>
    </location>
</feature>
<dbReference type="Pfam" id="PF02237">
    <property type="entry name" value="BPL_C"/>
    <property type="match status" value="1"/>
</dbReference>
<evidence type="ECO:0000259" key="1">
    <source>
        <dbReference type="Pfam" id="PF02237"/>
    </source>
</evidence>
<accession>X1NIF9</accession>
<dbReference type="AlphaFoldDB" id="X1NIF9"/>
<organism evidence="2">
    <name type="scientific">marine sediment metagenome</name>
    <dbReference type="NCBI Taxonomy" id="412755"/>
    <lineage>
        <taxon>unclassified sequences</taxon>
        <taxon>metagenomes</taxon>
        <taxon>ecological metagenomes</taxon>
    </lineage>
</organism>
<dbReference type="Gene3D" id="2.30.30.100">
    <property type="match status" value="1"/>
</dbReference>
<evidence type="ECO:0000313" key="2">
    <source>
        <dbReference type="EMBL" id="GAI43822.1"/>
    </source>
</evidence>
<dbReference type="EMBL" id="BARV01031989">
    <property type="protein sequence ID" value="GAI43822.1"/>
    <property type="molecule type" value="Genomic_DNA"/>
</dbReference>
<dbReference type="InterPro" id="IPR003142">
    <property type="entry name" value="BPL_C"/>
</dbReference>
<dbReference type="InterPro" id="IPR008988">
    <property type="entry name" value="Transcriptional_repressor_C"/>
</dbReference>
<comment type="caution">
    <text evidence="2">The sequence shown here is derived from an EMBL/GenBank/DDBJ whole genome shotgun (WGS) entry which is preliminary data.</text>
</comment>
<gene>
    <name evidence="2" type="ORF">S06H3_50512</name>
</gene>
<feature type="domain" description="Biotin protein ligase C-terminal" evidence="1">
    <location>
        <begin position="17"/>
        <end position="57"/>
    </location>
</feature>
<proteinExistence type="predicted"/>
<sequence length="62" mass="7010">EEFDRIYARYLGLNCDIGRKVKLLGPKETVTGQVISIDKDGGIRIRSEGKENTFYSGNLVYL</sequence>
<reference evidence="2" key="1">
    <citation type="journal article" date="2014" name="Front. Microbiol.">
        <title>High frequency of phylogenetically diverse reductive dehalogenase-homologous genes in deep subseafloor sedimentary metagenomes.</title>
        <authorList>
            <person name="Kawai M."/>
            <person name="Futagami T."/>
            <person name="Toyoda A."/>
            <person name="Takaki Y."/>
            <person name="Nishi S."/>
            <person name="Hori S."/>
            <person name="Arai W."/>
            <person name="Tsubouchi T."/>
            <person name="Morono Y."/>
            <person name="Uchiyama I."/>
            <person name="Ito T."/>
            <person name="Fujiyama A."/>
            <person name="Inagaki F."/>
            <person name="Takami H."/>
        </authorList>
    </citation>
    <scope>NUCLEOTIDE SEQUENCE</scope>
    <source>
        <strain evidence="2">Expedition CK06-06</strain>
    </source>
</reference>
<name>X1NIF9_9ZZZZ</name>
<protein>
    <recommendedName>
        <fullName evidence="1">Biotin protein ligase C-terminal domain-containing protein</fullName>
    </recommendedName>
</protein>
<dbReference type="SUPFAM" id="SSF50037">
    <property type="entry name" value="C-terminal domain of transcriptional repressors"/>
    <property type="match status" value="1"/>
</dbReference>